<gene>
    <name evidence="4" type="ORF">V3328_03720</name>
</gene>
<evidence type="ECO:0000256" key="1">
    <source>
        <dbReference type="ARBA" id="ARBA00022679"/>
    </source>
</evidence>
<reference evidence="4 5" key="1">
    <citation type="submission" date="2024-02" db="EMBL/GenBank/DDBJ databases">
        <title>Genome analysis and characterization of Microbaculum marinisediminis sp. nov., isolated from marine sediment.</title>
        <authorList>
            <person name="Du Z.-J."/>
            <person name="Ye Y.-Q."/>
            <person name="Zhang Z.-R."/>
            <person name="Yuan S.-M."/>
            <person name="Zhang X.-Y."/>
        </authorList>
    </citation>
    <scope>NUCLEOTIDE SEQUENCE [LARGE SCALE GENOMIC DNA]</scope>
    <source>
        <strain evidence="4 5">SDUM1044001</strain>
    </source>
</reference>
<feature type="domain" description="N-acetyltransferase" evidence="3">
    <location>
        <begin position="6"/>
        <end position="155"/>
    </location>
</feature>
<sequence length="155" mass="17573">MTADPSPVRAARQEDRAAFLAMWEDFISLDPGEPGNRAMGDVNWARLIDPGHPLRCLIGVDEDNVPRGFVLYLALPFTWSAGDICYLQDLYVHPDARGTGLARAIVDALTAIGREQGWYKVFWMTQHHNVAAQRFYDKFAERKDYVRYDLTIGTP</sequence>
<evidence type="ECO:0000256" key="2">
    <source>
        <dbReference type="ARBA" id="ARBA00023315"/>
    </source>
</evidence>
<proteinExistence type="predicted"/>
<dbReference type="PROSITE" id="PS51186">
    <property type="entry name" value="GNAT"/>
    <property type="match status" value="1"/>
</dbReference>
<dbReference type="Gene3D" id="3.40.630.30">
    <property type="match status" value="1"/>
</dbReference>
<accession>A0AAW9RME3</accession>
<dbReference type="CDD" id="cd04301">
    <property type="entry name" value="NAT_SF"/>
    <property type="match status" value="1"/>
</dbReference>
<dbReference type="EMBL" id="JAZHOF010000002">
    <property type="protein sequence ID" value="MEJ8570564.1"/>
    <property type="molecule type" value="Genomic_DNA"/>
</dbReference>
<dbReference type="InterPro" id="IPR050832">
    <property type="entry name" value="Bact_Acetyltransf"/>
</dbReference>
<dbReference type="InterPro" id="IPR016181">
    <property type="entry name" value="Acyl_CoA_acyltransferase"/>
</dbReference>
<dbReference type="GO" id="GO:0016747">
    <property type="term" value="F:acyltransferase activity, transferring groups other than amino-acyl groups"/>
    <property type="evidence" value="ECO:0007669"/>
    <property type="project" value="InterPro"/>
</dbReference>
<dbReference type="InterPro" id="IPR000182">
    <property type="entry name" value="GNAT_dom"/>
</dbReference>
<dbReference type="SUPFAM" id="SSF55729">
    <property type="entry name" value="Acyl-CoA N-acyltransferases (Nat)"/>
    <property type="match status" value="1"/>
</dbReference>
<organism evidence="4 5">
    <name type="scientific">Microbaculum marinum</name>
    <dbReference type="NCBI Taxonomy" id="1764581"/>
    <lineage>
        <taxon>Bacteria</taxon>
        <taxon>Pseudomonadati</taxon>
        <taxon>Pseudomonadota</taxon>
        <taxon>Alphaproteobacteria</taxon>
        <taxon>Hyphomicrobiales</taxon>
        <taxon>Tepidamorphaceae</taxon>
        <taxon>Microbaculum</taxon>
    </lineage>
</organism>
<protein>
    <submittedName>
        <fullName evidence="4">GNAT family N-acetyltransferase</fullName>
    </submittedName>
</protein>
<dbReference type="RefSeq" id="WP_340328311.1">
    <property type="nucleotide sequence ID" value="NZ_JAZHOF010000002.1"/>
</dbReference>
<dbReference type="PANTHER" id="PTHR43877">
    <property type="entry name" value="AMINOALKYLPHOSPHONATE N-ACETYLTRANSFERASE-RELATED-RELATED"/>
    <property type="match status" value="1"/>
</dbReference>
<keyword evidence="5" id="KW-1185">Reference proteome</keyword>
<evidence type="ECO:0000313" key="5">
    <source>
        <dbReference type="Proteomes" id="UP001378188"/>
    </source>
</evidence>
<name>A0AAW9RME3_9HYPH</name>
<dbReference type="AlphaFoldDB" id="A0AAW9RME3"/>
<evidence type="ECO:0000259" key="3">
    <source>
        <dbReference type="PROSITE" id="PS51186"/>
    </source>
</evidence>
<comment type="caution">
    <text evidence="4">The sequence shown here is derived from an EMBL/GenBank/DDBJ whole genome shotgun (WGS) entry which is preliminary data.</text>
</comment>
<dbReference type="Pfam" id="PF00583">
    <property type="entry name" value="Acetyltransf_1"/>
    <property type="match status" value="1"/>
</dbReference>
<keyword evidence="1" id="KW-0808">Transferase</keyword>
<evidence type="ECO:0000313" key="4">
    <source>
        <dbReference type="EMBL" id="MEJ8570564.1"/>
    </source>
</evidence>
<dbReference type="Proteomes" id="UP001378188">
    <property type="component" value="Unassembled WGS sequence"/>
</dbReference>
<keyword evidence="2" id="KW-0012">Acyltransferase</keyword>